<dbReference type="AlphaFoldDB" id="A0A0F7HJ67"/>
<evidence type="ECO:0000313" key="4">
    <source>
        <dbReference type="EMBL" id="AKG73658.1"/>
    </source>
</evidence>
<reference evidence="5 7" key="3">
    <citation type="submission" date="2016-10" db="EMBL/GenBank/DDBJ databases">
        <authorList>
            <person name="Varghese N."/>
            <person name="Submissions S."/>
        </authorList>
    </citation>
    <scope>NUCLEOTIDE SEQUENCE [LARGE SCALE GENOMIC DNA]</scope>
    <source>
        <strain evidence="5 7">CGMCC 1.6501</strain>
    </source>
</reference>
<keyword evidence="2" id="KW-0472">Membrane</keyword>
<dbReference type="Proteomes" id="UP000034029">
    <property type="component" value="Chromosome"/>
</dbReference>
<accession>A0A0F7HJ67</accession>
<feature type="domain" description="DUF4064" evidence="3">
    <location>
        <begin position="14"/>
        <end position="126"/>
    </location>
</feature>
<feature type="transmembrane region" description="Helical" evidence="2">
    <location>
        <begin position="116"/>
        <end position="148"/>
    </location>
</feature>
<evidence type="ECO:0000259" key="3">
    <source>
        <dbReference type="Pfam" id="PF13273"/>
    </source>
</evidence>
<dbReference type="EMBL" id="CP011366">
    <property type="protein sequence ID" value="AKG73658.1"/>
    <property type="molecule type" value="Genomic_DNA"/>
</dbReference>
<evidence type="ECO:0000313" key="7">
    <source>
        <dbReference type="Proteomes" id="UP000183090"/>
    </source>
</evidence>
<keyword evidence="2" id="KW-1133">Transmembrane helix</keyword>
<protein>
    <recommendedName>
        <fullName evidence="3">DUF4064 domain-containing protein</fullName>
    </recommendedName>
</protein>
<dbReference type="EMBL" id="FOTB01000001">
    <property type="protein sequence ID" value="SFK53923.1"/>
    <property type="molecule type" value="Genomic_DNA"/>
</dbReference>
<feature type="compositionally biased region" description="Basic and acidic residues" evidence="1">
    <location>
        <begin position="220"/>
        <end position="249"/>
    </location>
</feature>
<dbReference type="InterPro" id="IPR025273">
    <property type="entry name" value="DUF4064"/>
</dbReference>
<evidence type="ECO:0000313" key="6">
    <source>
        <dbReference type="Proteomes" id="UP000034029"/>
    </source>
</evidence>
<feature type="compositionally biased region" description="Basic and acidic residues" evidence="1">
    <location>
        <begin position="270"/>
        <end position="285"/>
    </location>
</feature>
<feature type="transmembrane region" description="Helical" evidence="2">
    <location>
        <begin position="84"/>
        <end position="104"/>
    </location>
</feature>
<feature type="region of interest" description="Disordered" evidence="1">
    <location>
        <begin position="270"/>
        <end position="359"/>
    </location>
</feature>
<feature type="compositionally biased region" description="Basic and acidic residues" evidence="1">
    <location>
        <begin position="343"/>
        <end position="359"/>
    </location>
</feature>
<evidence type="ECO:0000256" key="1">
    <source>
        <dbReference type="SAM" id="MobiDB-lite"/>
    </source>
</evidence>
<keyword evidence="2" id="KW-0812">Transmembrane</keyword>
<dbReference type="KEGG" id="shv:AAT16_05170"/>
<dbReference type="Pfam" id="PF13273">
    <property type="entry name" value="DUF4064"/>
    <property type="match status" value="1"/>
</dbReference>
<proteinExistence type="predicted"/>
<evidence type="ECO:0000313" key="5">
    <source>
        <dbReference type="EMBL" id="SFK53923.1"/>
    </source>
</evidence>
<dbReference type="Proteomes" id="UP000183090">
    <property type="component" value="Unassembled WGS sequence"/>
</dbReference>
<keyword evidence="6" id="KW-1185">Reference proteome</keyword>
<feature type="compositionally biased region" description="Basic and acidic residues" evidence="1">
    <location>
        <begin position="159"/>
        <end position="184"/>
    </location>
</feature>
<reference evidence="4 6" key="1">
    <citation type="journal article" date="2015" name="Int. J. Syst. Evol. Microbiol.">
        <title>Complete genome sequence of Salinicoccus halodurans H3B36, isolated from the Qaidam Basin in China.</title>
        <authorList>
            <person name="Jiang K."/>
            <person name="Xue Y."/>
            <person name="Ma Y."/>
        </authorList>
    </citation>
    <scope>NUCLEOTIDE SEQUENCE [LARGE SCALE GENOMIC DNA]</scope>
    <source>
        <strain evidence="4 6">H3B36</strain>
    </source>
</reference>
<evidence type="ECO:0000256" key="2">
    <source>
        <dbReference type="SAM" id="Phobius"/>
    </source>
</evidence>
<feature type="compositionally biased region" description="Acidic residues" evidence="1">
    <location>
        <begin position="315"/>
        <end position="326"/>
    </location>
</feature>
<feature type="transmembrane region" description="Helical" evidence="2">
    <location>
        <begin position="20"/>
        <end position="44"/>
    </location>
</feature>
<feature type="region of interest" description="Disordered" evidence="1">
    <location>
        <begin position="159"/>
        <end position="249"/>
    </location>
</feature>
<dbReference type="OrthoDB" id="2418142at2"/>
<feature type="compositionally biased region" description="Low complexity" evidence="1">
    <location>
        <begin position="185"/>
        <end position="198"/>
    </location>
</feature>
<sequence length="359" mass="41071">MAKKQYTQTVEPVSRIAEKIFGWLAWLALLAVTGFILFFALVMVNDPAFIESFRQQMQNSLSQMDTGGVSTEQMTDQMLSMLNSSWMIALYLAVPLILGIFGLLTMRRRILAGFLLLIAGILTAPMVIFVITGLIPLFFVIAAILLFVRKDRVITHDDSYSAGEERRRDDRLEDLRGSEDDRAGRNTAAGTAGAAYGRQNDDMDKDDVKTYDRPAQSRNRSYEENDLESTRQYRAIDDETERDYRARKEGNADSGIVTYDDERFERGDDRYVDNDSIRGDSDRYVDGNIDSAETTEPVTEEEYERRGGTTGFNDEVSEDDGETLNDTDDKRRNSMRNNEYDYDASRERRNNLDRRNNDE</sequence>
<dbReference type="RefSeq" id="WP_046789848.1">
    <property type="nucleotide sequence ID" value="NZ_CP011366.1"/>
</dbReference>
<feature type="compositionally biased region" description="Basic and acidic residues" evidence="1">
    <location>
        <begin position="199"/>
        <end position="212"/>
    </location>
</feature>
<organism evidence="5 7">
    <name type="scientific">Salinicoccus halodurans</name>
    <dbReference type="NCBI Taxonomy" id="407035"/>
    <lineage>
        <taxon>Bacteria</taxon>
        <taxon>Bacillati</taxon>
        <taxon>Bacillota</taxon>
        <taxon>Bacilli</taxon>
        <taxon>Bacillales</taxon>
        <taxon>Staphylococcaceae</taxon>
        <taxon>Salinicoccus</taxon>
    </lineage>
</organism>
<name>A0A0F7HJ67_9STAP</name>
<gene>
    <name evidence="4" type="ORF">AAT16_05170</name>
    <name evidence="5" type="ORF">SAMN05216235_0273</name>
</gene>
<reference evidence="6" key="2">
    <citation type="submission" date="2015-04" db="EMBL/GenBank/DDBJ databases">
        <title>Complete genome sequence of Salinicoccus halodurans strain H3B36, isolated from the Qaidam basin of China.</title>
        <authorList>
            <person name="Ma Y."/>
            <person name="Jiang K."/>
            <person name="Xue Y."/>
        </authorList>
    </citation>
    <scope>NUCLEOTIDE SEQUENCE [LARGE SCALE GENOMIC DNA]</scope>
    <source>
        <strain evidence="6">H3B36</strain>
    </source>
</reference>